<accession>L7JZH7</accession>
<evidence type="ECO:0000313" key="2">
    <source>
        <dbReference type="Proteomes" id="UP000011185"/>
    </source>
</evidence>
<name>L7JZH7_TRAHO</name>
<dbReference type="Proteomes" id="UP000011185">
    <property type="component" value="Unassembled WGS sequence"/>
</dbReference>
<keyword evidence="2" id="KW-1185">Reference proteome</keyword>
<dbReference type="OMA" id="MCIDISI"/>
<protein>
    <submittedName>
        <fullName evidence="1">Putative transposable element encoded protein</fullName>
    </submittedName>
</protein>
<dbReference type="HOGENOM" id="CLU_2147619_0_0_1"/>
<proteinExistence type="predicted"/>
<dbReference type="EMBL" id="JH993832">
    <property type="protein sequence ID" value="ELQ76705.1"/>
    <property type="molecule type" value="Genomic_DNA"/>
</dbReference>
<sequence>MYVYRLAGYGAIAPIYGIKCLFYRKEERETAWHLLWRCERRAEYRTRFLGWMRGCQKLNTCENPREKKFLRILLGGGSHASYNLRVKITAAVATYLSVVVRVRAKLLRKAVH</sequence>
<reference evidence="1 2" key="1">
    <citation type="journal article" date="2012" name="PLoS Pathog.">
        <title>The genome of the obligate intracellular parasite Trachipleistophora hominis: new insights into microsporidian genome dynamics and reductive evolution.</title>
        <authorList>
            <person name="Heinz E."/>
            <person name="Williams T.A."/>
            <person name="Nakjang S."/>
            <person name="Noel C.J."/>
            <person name="Swan D.C."/>
            <person name="Goldberg A.V."/>
            <person name="Harris S.R."/>
            <person name="Weinmaier T."/>
            <person name="Markert S."/>
            <person name="Becher D."/>
            <person name="Bernhardt J."/>
            <person name="Dagan T."/>
            <person name="Hacker C."/>
            <person name="Lucocq J.M."/>
            <person name="Schweder T."/>
            <person name="Rattei T."/>
            <person name="Hall N."/>
            <person name="Hirt R.P."/>
            <person name="Embley T.M."/>
        </authorList>
    </citation>
    <scope>NUCLEOTIDE SEQUENCE [LARGE SCALE GENOMIC DNA]</scope>
</reference>
<gene>
    <name evidence="1" type="ORF">THOM_0426</name>
</gene>
<dbReference type="VEuPathDB" id="MicrosporidiaDB:THOM_0426"/>
<evidence type="ECO:0000313" key="1">
    <source>
        <dbReference type="EMBL" id="ELQ76705.1"/>
    </source>
</evidence>
<dbReference type="InParanoid" id="L7JZH7"/>
<dbReference type="AlphaFoldDB" id="L7JZH7"/>
<organism evidence="1 2">
    <name type="scientific">Trachipleistophora hominis</name>
    <name type="common">Microsporidian parasite</name>
    <dbReference type="NCBI Taxonomy" id="72359"/>
    <lineage>
        <taxon>Eukaryota</taxon>
        <taxon>Fungi</taxon>
        <taxon>Fungi incertae sedis</taxon>
        <taxon>Microsporidia</taxon>
        <taxon>Pleistophoridae</taxon>
        <taxon>Trachipleistophora</taxon>
    </lineage>
</organism>